<reference evidence="2 3" key="1">
    <citation type="submission" date="2008-07" db="EMBL/GenBank/DDBJ databases">
        <authorList>
            <person name="El-Sayed N."/>
            <person name="Caler E."/>
            <person name="Inman J."/>
            <person name="Amedeo P."/>
            <person name="Hass B."/>
            <person name="Wortman J."/>
        </authorList>
    </citation>
    <scope>NUCLEOTIDE SEQUENCE [LARGE SCALE GENOMIC DNA]</scope>
    <source>
        <strain evidence="3">ATCC 50983 / TXsc</strain>
    </source>
</reference>
<evidence type="ECO:0000313" key="2">
    <source>
        <dbReference type="EMBL" id="EER19611.1"/>
    </source>
</evidence>
<keyword evidence="3" id="KW-1185">Reference proteome</keyword>
<evidence type="ECO:0000256" key="1">
    <source>
        <dbReference type="SAM" id="Phobius"/>
    </source>
</evidence>
<name>C5K7S6_PERM5</name>
<dbReference type="GeneID" id="9057450"/>
<proteinExistence type="predicted"/>
<dbReference type="InParanoid" id="C5K7S6"/>
<gene>
    <name evidence="2" type="ORF">Pmar_PMAR012594</name>
</gene>
<sequence>MPSTEAYVPCLHDPQVIRTAIIKPQRLASQESDRLEISGRELIGDDRYFTSANEVGLQLYKLWPGKNRFYHGGAIMLGPREDLGFNICLWMFVLVPASMYFLGVAPWLWRDDDRGYGVFVVAEDTLLWVEDGSCLVRS</sequence>
<dbReference type="Proteomes" id="UP000007800">
    <property type="component" value="Unassembled WGS sequence"/>
</dbReference>
<organism evidence="3">
    <name type="scientific">Perkinsus marinus (strain ATCC 50983 / TXsc)</name>
    <dbReference type="NCBI Taxonomy" id="423536"/>
    <lineage>
        <taxon>Eukaryota</taxon>
        <taxon>Sar</taxon>
        <taxon>Alveolata</taxon>
        <taxon>Perkinsozoa</taxon>
        <taxon>Perkinsea</taxon>
        <taxon>Perkinsida</taxon>
        <taxon>Perkinsidae</taxon>
        <taxon>Perkinsus</taxon>
    </lineage>
</organism>
<dbReference type="RefSeq" id="XP_002787815.1">
    <property type="nucleotide sequence ID" value="XM_002787769.1"/>
</dbReference>
<dbReference type="AlphaFoldDB" id="C5K7S6"/>
<keyword evidence="1" id="KW-0472">Membrane</keyword>
<feature type="transmembrane region" description="Helical" evidence="1">
    <location>
        <begin position="87"/>
        <end position="109"/>
    </location>
</feature>
<evidence type="ECO:0000313" key="3">
    <source>
        <dbReference type="Proteomes" id="UP000007800"/>
    </source>
</evidence>
<accession>C5K7S6</accession>
<keyword evidence="1" id="KW-1133">Transmembrane helix</keyword>
<protein>
    <submittedName>
        <fullName evidence="2">Uncharacterized protein</fullName>
    </submittedName>
</protein>
<dbReference type="EMBL" id="GG671079">
    <property type="protein sequence ID" value="EER19611.1"/>
    <property type="molecule type" value="Genomic_DNA"/>
</dbReference>
<keyword evidence="1" id="KW-0812">Transmembrane</keyword>